<proteinExistence type="predicted"/>
<organism evidence="2 3">
    <name type="scientific">Alkalicoccus urumqiensis</name>
    <name type="common">Bacillus urumqiensis</name>
    <dbReference type="NCBI Taxonomy" id="1548213"/>
    <lineage>
        <taxon>Bacteria</taxon>
        <taxon>Bacillati</taxon>
        <taxon>Bacillota</taxon>
        <taxon>Bacilli</taxon>
        <taxon>Bacillales</taxon>
        <taxon>Bacillaceae</taxon>
        <taxon>Alkalicoccus</taxon>
    </lineage>
</organism>
<reference evidence="2 3" key="1">
    <citation type="submission" date="2018-03" db="EMBL/GenBank/DDBJ databases">
        <title>Bacillus urumqiensis sp. nov., a moderately haloalkaliphilic bacterium isolated from a salt lake.</title>
        <authorList>
            <person name="Zhao B."/>
            <person name="Liao Z."/>
        </authorList>
    </citation>
    <scope>NUCLEOTIDE SEQUENCE [LARGE SCALE GENOMIC DNA]</scope>
    <source>
        <strain evidence="2 3">BZ-SZ-XJ18</strain>
    </source>
</reference>
<evidence type="ECO:0000256" key="1">
    <source>
        <dbReference type="SAM" id="Phobius"/>
    </source>
</evidence>
<feature type="transmembrane region" description="Helical" evidence="1">
    <location>
        <begin position="12"/>
        <end position="35"/>
    </location>
</feature>
<evidence type="ECO:0000313" key="2">
    <source>
        <dbReference type="EMBL" id="PRO64681.1"/>
    </source>
</evidence>
<evidence type="ECO:0000313" key="3">
    <source>
        <dbReference type="Proteomes" id="UP000243650"/>
    </source>
</evidence>
<dbReference type="SUPFAM" id="SSF51161">
    <property type="entry name" value="Trimeric LpxA-like enzymes"/>
    <property type="match status" value="1"/>
</dbReference>
<dbReference type="EMBL" id="PVNS01000013">
    <property type="protein sequence ID" value="PRO64681.1"/>
    <property type="molecule type" value="Genomic_DNA"/>
</dbReference>
<keyword evidence="1" id="KW-0812">Transmembrane</keyword>
<sequence>MLMNRLSQQRGASLLEVLSVIVLLSIVGAVAYSFLMNTFLFEDRVTERQSLVQEVNLLSADLRRLHESGAPIYYDGSMLYEGRGADRPILNEDIRIESFYANENELAPGTSITLTQDTYRFEGTITAGGYNHELRTASRRTGAFVYDPGAGNEDVEPEPPPEEPLPPEALEDITFPSRPDINSMPLFSSEAYGDVQSGAAITPWELDDVAEDNVVHDGRLILYRNASAFRTNNDQPLSFNIDHSLLREGNLTIGSDIFINTGYYVWVDGNLTMEDGSAINAENGARIQGDATMQGGSELAASQLQLTGTAALQSDSVLTIAGPSTIDGPLTMDRDSIFTTGSLRLGGAGTFRSNAVLASENEVTIGGEATFQENVNVQAGSLFIDGNMRVTGTPVIQIDGDAGINGGLTTENTMYMTVGGDLVLENGAALRQDPVVTIGGTLTSRDDFSYQSGSTIIVEGNADIRGNIGSNSPYDQGSMCVQGSLSLEGEAYPGVDITNSGSDCSNLSPGELRVLGPIL</sequence>
<dbReference type="InterPro" id="IPR011004">
    <property type="entry name" value="Trimer_LpxA-like_sf"/>
</dbReference>
<accession>A0A2P6MEI5</accession>
<keyword evidence="1" id="KW-1133">Transmembrane helix</keyword>
<gene>
    <name evidence="2" type="ORF">C6I21_13320</name>
</gene>
<dbReference type="Proteomes" id="UP000243650">
    <property type="component" value="Unassembled WGS sequence"/>
</dbReference>
<dbReference type="InterPro" id="IPR012332">
    <property type="entry name" value="Autotransporter_pectin_lyase_C"/>
</dbReference>
<protein>
    <recommendedName>
        <fullName evidence="4">Prepilin-type N-terminal cleavage/methylation domain-containing protein</fullName>
    </recommendedName>
</protein>
<dbReference type="Gene3D" id="2.160.20.20">
    <property type="match status" value="1"/>
</dbReference>
<dbReference type="AlphaFoldDB" id="A0A2P6MEI5"/>
<comment type="caution">
    <text evidence="2">The sequence shown here is derived from an EMBL/GenBank/DDBJ whole genome shotgun (WGS) entry which is preliminary data.</text>
</comment>
<name>A0A2P6MEI5_ALKUR</name>
<keyword evidence="1" id="KW-0472">Membrane</keyword>
<evidence type="ECO:0008006" key="4">
    <source>
        <dbReference type="Google" id="ProtNLM"/>
    </source>
</evidence>
<keyword evidence="3" id="KW-1185">Reference proteome</keyword>